<feature type="transmembrane region" description="Helical" evidence="5">
    <location>
        <begin position="21"/>
        <end position="42"/>
    </location>
</feature>
<keyword evidence="2 5" id="KW-1133">Transmembrane helix</keyword>
<dbReference type="Pfam" id="PF07690">
    <property type="entry name" value="MFS_1"/>
    <property type="match status" value="1"/>
</dbReference>
<protein>
    <submittedName>
        <fullName evidence="6">AAA family ATP:ADP antiporter</fullName>
    </submittedName>
</protein>
<feature type="transmembrane region" description="Helical" evidence="5">
    <location>
        <begin position="314"/>
        <end position="340"/>
    </location>
</feature>
<dbReference type="PANTHER" id="PTHR43596">
    <property type="entry name" value="ADP,ATP CARRIER PROTEIN"/>
    <property type="match status" value="1"/>
</dbReference>
<evidence type="ECO:0000313" key="6">
    <source>
        <dbReference type="EMBL" id="TCU93654.1"/>
    </source>
</evidence>
<dbReference type="GO" id="GO:0022857">
    <property type="term" value="F:transmembrane transporter activity"/>
    <property type="evidence" value="ECO:0007669"/>
    <property type="project" value="InterPro"/>
</dbReference>
<feature type="transmembrane region" description="Helical" evidence="5">
    <location>
        <begin position="401"/>
        <end position="422"/>
    </location>
</feature>
<dbReference type="AlphaFoldDB" id="A0A4R3UUE4"/>
<feature type="transmembrane region" description="Helical" evidence="5">
    <location>
        <begin position="242"/>
        <end position="262"/>
    </location>
</feature>
<gene>
    <name evidence="6" type="ORF">EV686_1116</name>
</gene>
<name>A0A4R3UUE4_9BURK</name>
<keyword evidence="3 5" id="KW-0472">Membrane</keyword>
<proteinExistence type="predicted"/>
<feature type="transmembrane region" description="Helical" evidence="5">
    <location>
        <begin position="282"/>
        <end position="302"/>
    </location>
</feature>
<dbReference type="OrthoDB" id="199378at2"/>
<organism evidence="6 7">
    <name type="scientific">Paracandidimonas soli</name>
    <dbReference type="NCBI Taxonomy" id="1917182"/>
    <lineage>
        <taxon>Bacteria</taxon>
        <taxon>Pseudomonadati</taxon>
        <taxon>Pseudomonadota</taxon>
        <taxon>Betaproteobacteria</taxon>
        <taxon>Burkholderiales</taxon>
        <taxon>Alcaligenaceae</taxon>
        <taxon>Paracandidimonas</taxon>
    </lineage>
</organism>
<dbReference type="RefSeq" id="WP_132478009.1">
    <property type="nucleotide sequence ID" value="NZ_JBHRVM010000001.1"/>
</dbReference>
<reference evidence="6 7" key="1">
    <citation type="submission" date="2019-03" db="EMBL/GenBank/DDBJ databases">
        <title>Genomic Encyclopedia of Type Strains, Phase IV (KMG-IV): sequencing the most valuable type-strain genomes for metagenomic binning, comparative biology and taxonomic classification.</title>
        <authorList>
            <person name="Goeker M."/>
        </authorList>
    </citation>
    <scope>NUCLEOTIDE SEQUENCE [LARGE SCALE GENOMIC DNA]</scope>
    <source>
        <strain evidence="6 7">DSM 100048</strain>
    </source>
</reference>
<evidence type="ECO:0000256" key="1">
    <source>
        <dbReference type="ARBA" id="ARBA00022692"/>
    </source>
</evidence>
<feature type="compositionally biased region" description="Polar residues" evidence="4">
    <location>
        <begin position="441"/>
        <end position="463"/>
    </location>
</feature>
<keyword evidence="1 5" id="KW-0812">Transmembrane</keyword>
<dbReference type="SUPFAM" id="SSF103473">
    <property type="entry name" value="MFS general substrate transporter"/>
    <property type="match status" value="1"/>
</dbReference>
<dbReference type="Gene3D" id="1.20.1250.20">
    <property type="entry name" value="MFS general substrate transporter like domains"/>
    <property type="match status" value="1"/>
</dbReference>
<dbReference type="Proteomes" id="UP000294692">
    <property type="component" value="Unassembled WGS sequence"/>
</dbReference>
<dbReference type="EMBL" id="SMBX01000011">
    <property type="protein sequence ID" value="TCU93654.1"/>
    <property type="molecule type" value="Genomic_DNA"/>
</dbReference>
<accession>A0A4R3UUE4</accession>
<keyword evidence="7" id="KW-1185">Reference proteome</keyword>
<evidence type="ECO:0000256" key="5">
    <source>
        <dbReference type="SAM" id="Phobius"/>
    </source>
</evidence>
<comment type="caution">
    <text evidence="6">The sequence shown here is derived from an EMBL/GenBank/DDBJ whole genome shotgun (WGS) entry which is preliminary data.</text>
</comment>
<evidence type="ECO:0000256" key="4">
    <source>
        <dbReference type="SAM" id="MobiDB-lite"/>
    </source>
</evidence>
<dbReference type="InterPro" id="IPR036259">
    <property type="entry name" value="MFS_trans_sf"/>
</dbReference>
<feature type="transmembrane region" description="Helical" evidence="5">
    <location>
        <begin position="57"/>
        <end position="79"/>
    </location>
</feature>
<feature type="transmembrane region" description="Helical" evidence="5">
    <location>
        <begin position="153"/>
        <end position="171"/>
    </location>
</feature>
<feature type="transmembrane region" description="Helical" evidence="5">
    <location>
        <begin position="183"/>
        <end position="203"/>
    </location>
</feature>
<evidence type="ECO:0000313" key="7">
    <source>
        <dbReference type="Proteomes" id="UP000294692"/>
    </source>
</evidence>
<dbReference type="PANTHER" id="PTHR43596:SF1">
    <property type="entry name" value="ADP,ATP CARRIER PROTEIN"/>
    <property type="match status" value="1"/>
</dbReference>
<evidence type="ECO:0000256" key="2">
    <source>
        <dbReference type="ARBA" id="ARBA00022989"/>
    </source>
</evidence>
<evidence type="ECO:0000256" key="3">
    <source>
        <dbReference type="ARBA" id="ARBA00023136"/>
    </source>
</evidence>
<feature type="region of interest" description="Disordered" evidence="4">
    <location>
        <begin position="432"/>
        <end position="463"/>
    </location>
</feature>
<sequence>MPRDNSLQARIIGLFNVRREELMPVLLSGAFFFCVLTALMLLRPARDALGMQRGIEAVRWLFVGTALVTLIANPVFGWLVSRFRRLQFIGLTYLFFAASLAGFFLLLTLAPEAVGITSGQVFYVWFSVFNLFATMLFWALMADRFSLEQSKRFFALISVGGTLGAIFGPWLTSVLARPLGTPALLLVSAGFLVLALVLAWAVARGQGGARAASREHSSGPENQSIIGGSAWQGIKAVFRSRYLLGIAGYVILMSIMATLLYFTRLQMVAALGHDMDMRTAMFARIDLLTQVATLVLQAVFAGKLMKRFGVHVTLMLLPLTVALGFIGLAIIGTLAMLIVFEAAFRAIQRAITRPARETLYTVVGREDKYKSKAFIDTFGYRGGDVAGAQVEGLLGRLGMGLAGLASVAVPMALAWAALGLWLGRAQQRIVRETPASAGSAPDSTQASVRASDADPSSTTRSPS</sequence>
<feature type="transmembrane region" description="Helical" evidence="5">
    <location>
        <begin position="91"/>
        <end position="110"/>
    </location>
</feature>
<dbReference type="InterPro" id="IPR011701">
    <property type="entry name" value="MFS"/>
</dbReference>
<feature type="transmembrane region" description="Helical" evidence="5">
    <location>
        <begin position="122"/>
        <end position="141"/>
    </location>
</feature>